<name>A0A7D9EZP0_PARCT</name>
<reference evidence="1" key="1">
    <citation type="submission" date="2020-04" db="EMBL/GenBank/DDBJ databases">
        <authorList>
            <person name="Alioto T."/>
            <person name="Alioto T."/>
            <person name="Gomez Garrido J."/>
        </authorList>
    </citation>
    <scope>NUCLEOTIDE SEQUENCE</scope>
    <source>
        <strain evidence="1">A484AB</strain>
    </source>
</reference>
<dbReference type="EMBL" id="CACRXK020010527">
    <property type="protein sequence ID" value="CAB4019560.1"/>
    <property type="molecule type" value="Genomic_DNA"/>
</dbReference>
<organism evidence="1 2">
    <name type="scientific">Paramuricea clavata</name>
    <name type="common">Red gorgonian</name>
    <name type="synonym">Violescent sea-whip</name>
    <dbReference type="NCBI Taxonomy" id="317549"/>
    <lineage>
        <taxon>Eukaryota</taxon>
        <taxon>Metazoa</taxon>
        <taxon>Cnidaria</taxon>
        <taxon>Anthozoa</taxon>
        <taxon>Octocorallia</taxon>
        <taxon>Malacalcyonacea</taxon>
        <taxon>Plexauridae</taxon>
        <taxon>Paramuricea</taxon>
    </lineage>
</organism>
<keyword evidence="2" id="KW-1185">Reference proteome</keyword>
<sequence>MAYTAFPENKLHYYGELPDTSGNSNRYELSKSNVPDTAKEILVYLWATTKGDEAFHRYYYRIQTTDGIQLYNQYMNVAASKDVSLNSANLWLPVFKGHGEVVVTLEDAEDSTKKGKCIIPKCEEEIKYSSIFILEEEKNTYLLQSYLFVFHWPNSFYPDKLSRATHPTLPPVQQSKVLRVRETKKITGTLPYSLSIRPAAVTASKEVEDIGILFQCEQFLVPLEENIANGYEETGDEEQQHVEEEMEEEMEEELNLAALPPRLPGVGLSGRTTRFLLS</sequence>
<evidence type="ECO:0000313" key="1">
    <source>
        <dbReference type="EMBL" id="CAB4019560.1"/>
    </source>
</evidence>
<dbReference type="AlphaFoldDB" id="A0A7D9EZP0"/>
<evidence type="ECO:0000313" key="2">
    <source>
        <dbReference type="Proteomes" id="UP001152795"/>
    </source>
</evidence>
<comment type="caution">
    <text evidence="1">The sequence shown here is derived from an EMBL/GenBank/DDBJ whole genome shotgun (WGS) entry which is preliminary data.</text>
</comment>
<accession>A0A7D9EZP0</accession>
<gene>
    <name evidence="1" type="ORF">PACLA_8A003999</name>
</gene>
<dbReference type="Proteomes" id="UP001152795">
    <property type="component" value="Unassembled WGS sequence"/>
</dbReference>
<dbReference type="OrthoDB" id="5983459at2759"/>
<protein>
    <submittedName>
        <fullName evidence="1">Uncharacterized protein</fullName>
    </submittedName>
</protein>
<proteinExistence type="predicted"/>